<dbReference type="RefSeq" id="WP_180938024.1">
    <property type="nucleotide sequence ID" value="NZ_CP041238.1"/>
</dbReference>
<dbReference type="AlphaFoldDB" id="A0A859QCJ6"/>
<accession>A0A859QCJ6</accession>
<name>A0A859QCJ6_9HYPH</name>
<sequence>MSGSLAMALLAAISASSALASHQTGDPRYLVKAWIQKYDKSFVHATGWCGTGDLCTLEVGEHDIRIRFFLSGESYRLSVRAAPDDPATCCVFADRSDEVLVGGGSPHAETLYFRLPDELADKGRVEFGTLFIALEDLR</sequence>
<evidence type="ECO:0000313" key="1">
    <source>
        <dbReference type="EMBL" id="QLL62113.1"/>
    </source>
</evidence>
<protein>
    <submittedName>
        <fullName evidence="1">Uncharacterized protein</fullName>
    </submittedName>
</protein>
<evidence type="ECO:0000313" key="2">
    <source>
        <dbReference type="Proteomes" id="UP000510721"/>
    </source>
</evidence>
<dbReference type="Proteomes" id="UP000510721">
    <property type="component" value="Chromosome"/>
</dbReference>
<reference evidence="1 2" key="1">
    <citation type="submission" date="2019-06" db="EMBL/GenBank/DDBJ databases">
        <title>Complete genome sequence of Ensifer mexicanus ITTG R7 isolated from nodules of Acacia angustissima (Mill.) Kuntze.</title>
        <authorList>
            <person name="Rincon-Rosales R."/>
            <person name="Rogel M.A."/>
            <person name="Guerrero G."/>
            <person name="Rincon-Molina C.I."/>
            <person name="Lopez-Lopez A."/>
            <person name="Martinez-Romero E."/>
        </authorList>
    </citation>
    <scope>NUCLEOTIDE SEQUENCE [LARGE SCALE GENOMIC DNA]</scope>
    <source>
        <strain evidence="1 2">ITTG R7</strain>
    </source>
</reference>
<organism evidence="1 2">
    <name type="scientific">Sinorhizobium mexicanum</name>
    <dbReference type="NCBI Taxonomy" id="375549"/>
    <lineage>
        <taxon>Bacteria</taxon>
        <taxon>Pseudomonadati</taxon>
        <taxon>Pseudomonadota</taxon>
        <taxon>Alphaproteobacteria</taxon>
        <taxon>Hyphomicrobiales</taxon>
        <taxon>Rhizobiaceae</taxon>
        <taxon>Sinorhizobium/Ensifer group</taxon>
        <taxon>Sinorhizobium</taxon>
    </lineage>
</organism>
<dbReference type="KEGG" id="emx:FKV68_11960"/>
<gene>
    <name evidence="1" type="ORF">FKV68_11960</name>
</gene>
<proteinExistence type="predicted"/>
<dbReference type="EMBL" id="CP041238">
    <property type="protein sequence ID" value="QLL62113.1"/>
    <property type="molecule type" value="Genomic_DNA"/>
</dbReference>
<keyword evidence="2" id="KW-1185">Reference proteome</keyword>